<evidence type="ECO:0000256" key="1">
    <source>
        <dbReference type="SAM" id="MobiDB-lite"/>
    </source>
</evidence>
<dbReference type="RefSeq" id="WP_158865684.1">
    <property type="nucleotide sequence ID" value="NZ_CP046401.1"/>
</dbReference>
<sequence>MKMEKSGPAKKSSVKNGNGQNSDSKFELIRCERNGVRCKSHLAFINEEYSISETYLQNKEYQKSIEALNEAFYRTYQLKETTCINCAKMFRSTIIRSLEDIQIELKGMSQGLFKTRRYQSSYILAGDVLKSIKEEAKVS</sequence>
<keyword evidence="3" id="KW-1185">Reference proteome</keyword>
<dbReference type="Proteomes" id="UP000428260">
    <property type="component" value="Chromosome"/>
</dbReference>
<gene>
    <name evidence="2" type="ORF">GM418_10120</name>
</gene>
<reference evidence="2 3" key="1">
    <citation type="submission" date="2019-11" db="EMBL/GenBank/DDBJ databases">
        <authorList>
            <person name="Zheng R.K."/>
            <person name="Sun C.M."/>
        </authorList>
    </citation>
    <scope>NUCLEOTIDE SEQUENCE [LARGE SCALE GENOMIC DNA]</scope>
    <source>
        <strain evidence="2 3">WC007</strain>
    </source>
</reference>
<dbReference type="AlphaFoldDB" id="A0A6I6JRZ1"/>
<organism evidence="2 3">
    <name type="scientific">Maribellus comscasis</name>
    <dbReference type="NCBI Taxonomy" id="2681766"/>
    <lineage>
        <taxon>Bacteria</taxon>
        <taxon>Pseudomonadati</taxon>
        <taxon>Bacteroidota</taxon>
        <taxon>Bacteroidia</taxon>
        <taxon>Marinilabiliales</taxon>
        <taxon>Prolixibacteraceae</taxon>
        <taxon>Maribellus</taxon>
    </lineage>
</organism>
<evidence type="ECO:0000313" key="3">
    <source>
        <dbReference type="Proteomes" id="UP000428260"/>
    </source>
</evidence>
<dbReference type="EMBL" id="CP046401">
    <property type="protein sequence ID" value="QGY43999.1"/>
    <property type="molecule type" value="Genomic_DNA"/>
</dbReference>
<dbReference type="KEGG" id="mcos:GM418_10120"/>
<accession>A0A6I6JRZ1</accession>
<protein>
    <submittedName>
        <fullName evidence="2">Uncharacterized protein</fullName>
    </submittedName>
</protein>
<name>A0A6I6JRZ1_9BACT</name>
<proteinExistence type="predicted"/>
<evidence type="ECO:0000313" key="2">
    <source>
        <dbReference type="EMBL" id="QGY43999.1"/>
    </source>
</evidence>
<feature type="region of interest" description="Disordered" evidence="1">
    <location>
        <begin position="1"/>
        <end position="21"/>
    </location>
</feature>